<feature type="compositionally biased region" description="Polar residues" evidence="1">
    <location>
        <begin position="450"/>
        <end position="466"/>
    </location>
</feature>
<keyword evidence="3" id="KW-1185">Reference proteome</keyword>
<dbReference type="AlphaFoldDB" id="A0AAE1Q7K1"/>
<organism evidence="2 3">
    <name type="scientific">Petrolisthes manimaculis</name>
    <dbReference type="NCBI Taxonomy" id="1843537"/>
    <lineage>
        <taxon>Eukaryota</taxon>
        <taxon>Metazoa</taxon>
        <taxon>Ecdysozoa</taxon>
        <taxon>Arthropoda</taxon>
        <taxon>Crustacea</taxon>
        <taxon>Multicrustacea</taxon>
        <taxon>Malacostraca</taxon>
        <taxon>Eumalacostraca</taxon>
        <taxon>Eucarida</taxon>
        <taxon>Decapoda</taxon>
        <taxon>Pleocyemata</taxon>
        <taxon>Anomura</taxon>
        <taxon>Galatheoidea</taxon>
        <taxon>Porcellanidae</taxon>
        <taxon>Petrolisthes</taxon>
    </lineage>
</organism>
<dbReference type="EMBL" id="JAWZYT010000603">
    <property type="protein sequence ID" value="KAK4321284.1"/>
    <property type="molecule type" value="Genomic_DNA"/>
</dbReference>
<feature type="region of interest" description="Disordered" evidence="1">
    <location>
        <begin position="1"/>
        <end position="73"/>
    </location>
</feature>
<feature type="compositionally biased region" description="Polar residues" evidence="1">
    <location>
        <begin position="51"/>
        <end position="64"/>
    </location>
</feature>
<evidence type="ECO:0000313" key="3">
    <source>
        <dbReference type="Proteomes" id="UP001292094"/>
    </source>
</evidence>
<name>A0AAE1Q7K1_9EUCA</name>
<evidence type="ECO:0000256" key="1">
    <source>
        <dbReference type="SAM" id="MobiDB-lite"/>
    </source>
</evidence>
<dbReference type="Proteomes" id="UP001292094">
    <property type="component" value="Unassembled WGS sequence"/>
</dbReference>
<proteinExistence type="predicted"/>
<gene>
    <name evidence="2" type="ORF">Pmani_007921</name>
</gene>
<evidence type="ECO:0000313" key="2">
    <source>
        <dbReference type="EMBL" id="KAK4321284.1"/>
    </source>
</evidence>
<feature type="region of interest" description="Disordered" evidence="1">
    <location>
        <begin position="447"/>
        <end position="466"/>
    </location>
</feature>
<accession>A0AAE1Q7K1</accession>
<comment type="caution">
    <text evidence="2">The sequence shown here is derived from an EMBL/GenBank/DDBJ whole genome shotgun (WGS) entry which is preliminary data.</text>
</comment>
<sequence length="466" mass="50134">MVVDSTLPAVRMSDERDQTSSTSTNADTHTNTGELCTSESSNASSKNISNKTEGSNCSSTSNVSAKLPSKQPGTKVIASRFKAAAAAVKEHSSGYGSGSGSGSGRSRLDVTLSSGCGAVPRKKLVPRNTGVGKSHKADAGGFAERPTAVAGHPSGTVAKKYSQMKKPARVPDYGSTGKLHSTVLNATIMDIPAPKSVGNEFSTTMVGGFAPGKVDMNMTGVTLPDLPDVSCIEVENKIANSTTYSQGESEKSVETEVTAEDLEKEHLSYLQWHYLSVNSEAAFASQGTQAQDFISFIEHLSEEKERELSELRRARSLLGHHQLVSDAYHTSMEQVQALADGVPASEDAMGNISRELEKSLNQVKMENLYIPQNHKEYRDDLSKILIKQQPLLRDLGNLMKPRLQYLNSTKELFCNLQSTTEKVHQCENEVQQAAGLAVQEASLQIGAKQMSDSTSDIQPKTSVDSE</sequence>
<protein>
    <submittedName>
        <fullName evidence="2">Uncharacterized protein</fullName>
    </submittedName>
</protein>
<feature type="region of interest" description="Disordered" evidence="1">
    <location>
        <begin position="119"/>
        <end position="139"/>
    </location>
</feature>
<feature type="compositionally biased region" description="Polar residues" evidence="1">
    <location>
        <begin position="19"/>
        <end position="37"/>
    </location>
</feature>
<reference evidence="2" key="1">
    <citation type="submission" date="2023-11" db="EMBL/GenBank/DDBJ databases">
        <title>Genome assemblies of two species of porcelain crab, Petrolisthes cinctipes and Petrolisthes manimaculis (Anomura: Porcellanidae).</title>
        <authorList>
            <person name="Angst P."/>
        </authorList>
    </citation>
    <scope>NUCLEOTIDE SEQUENCE</scope>
    <source>
        <strain evidence="2">PB745_02</strain>
        <tissue evidence="2">Gill</tissue>
    </source>
</reference>
<feature type="compositionally biased region" description="Low complexity" evidence="1">
    <location>
        <begin position="38"/>
        <end position="50"/>
    </location>
</feature>